<dbReference type="OrthoDB" id="9803333at2"/>
<keyword evidence="2" id="KW-1185">Reference proteome</keyword>
<dbReference type="AlphaFoldDB" id="A0A1E3S932"/>
<proteinExistence type="predicted"/>
<evidence type="ECO:0000313" key="2">
    <source>
        <dbReference type="Proteomes" id="UP000094224"/>
    </source>
</evidence>
<comment type="caution">
    <text evidence="1">The sequence shown here is derived from an EMBL/GenBank/DDBJ whole genome shotgun (WGS) entry which is preliminary data.</text>
</comment>
<dbReference type="Proteomes" id="UP000094224">
    <property type="component" value="Unassembled WGS sequence"/>
</dbReference>
<dbReference type="STRING" id="243061.AWC25_11770"/>
<sequence>MAPIVCNIAPGRMDAPFFHPQEPPSGAELHASQAMGKRLTKIDASLAVFLAGNGDRITRTPLPTTALSSKKFQIITRKNTRRRNV</sequence>
<organism evidence="1 2">
    <name type="scientific">Mycobacterium sherrisii</name>
    <dbReference type="NCBI Taxonomy" id="243061"/>
    <lineage>
        <taxon>Bacteria</taxon>
        <taxon>Bacillati</taxon>
        <taxon>Actinomycetota</taxon>
        <taxon>Actinomycetes</taxon>
        <taxon>Mycobacteriales</taxon>
        <taxon>Mycobacteriaceae</taxon>
        <taxon>Mycobacterium</taxon>
        <taxon>Mycobacterium simiae complex</taxon>
    </lineage>
</organism>
<name>A0A1E3S932_9MYCO</name>
<gene>
    <name evidence="1" type="ORF">BHQ21_25800</name>
</gene>
<dbReference type="EMBL" id="MIHC01000093">
    <property type="protein sequence ID" value="ODQ98581.1"/>
    <property type="molecule type" value="Genomic_DNA"/>
</dbReference>
<evidence type="ECO:0000313" key="1">
    <source>
        <dbReference type="EMBL" id="ODQ98581.1"/>
    </source>
</evidence>
<reference evidence="2" key="1">
    <citation type="submission" date="2016-09" db="EMBL/GenBank/DDBJ databases">
        <authorList>
            <person name="Greninger A.L."/>
            <person name="Jerome K.R."/>
            <person name="Mcnair B."/>
            <person name="Wallis C."/>
            <person name="Fang F."/>
        </authorList>
    </citation>
    <scope>NUCLEOTIDE SEQUENCE [LARGE SCALE GENOMIC DNA]</scope>
    <source>
        <strain evidence="2">BC1_M4</strain>
    </source>
</reference>
<dbReference type="RefSeq" id="WP_069403096.1">
    <property type="nucleotide sequence ID" value="NZ_JACKTB010000045.1"/>
</dbReference>
<protein>
    <submittedName>
        <fullName evidence="1">Uncharacterized protein</fullName>
    </submittedName>
</protein>
<accession>A0A1E3S932</accession>